<gene>
    <name evidence="9" type="ORF">HNQ61_004634</name>
</gene>
<dbReference type="PANTHER" id="PTHR11717:SF31">
    <property type="entry name" value="LOW MOLECULAR WEIGHT PROTEIN-TYROSINE-PHOSPHATASE ETP-RELATED"/>
    <property type="match status" value="1"/>
</dbReference>
<feature type="region of interest" description="Disordered" evidence="7">
    <location>
        <begin position="1"/>
        <end position="22"/>
    </location>
</feature>
<feature type="active site" description="Nucleophile" evidence="6">
    <location>
        <position position="34"/>
    </location>
</feature>
<evidence type="ECO:0000256" key="7">
    <source>
        <dbReference type="SAM" id="MobiDB-lite"/>
    </source>
</evidence>
<dbReference type="GO" id="GO:0004725">
    <property type="term" value="F:protein tyrosine phosphatase activity"/>
    <property type="evidence" value="ECO:0007669"/>
    <property type="project" value="UniProtKB-EC"/>
</dbReference>
<evidence type="ECO:0000256" key="3">
    <source>
        <dbReference type="ARBA" id="ARBA00022801"/>
    </source>
</evidence>
<dbReference type="InterPro" id="IPR050438">
    <property type="entry name" value="LMW_PTPase"/>
</dbReference>
<evidence type="ECO:0000256" key="5">
    <source>
        <dbReference type="ARBA" id="ARBA00051722"/>
    </source>
</evidence>
<keyword evidence="4" id="KW-0904">Protein phosphatase</keyword>
<feature type="active site" evidence="6">
    <location>
        <position position="40"/>
    </location>
</feature>
<dbReference type="Proteomes" id="UP000582837">
    <property type="component" value="Unassembled WGS sequence"/>
</dbReference>
<proteinExistence type="inferred from homology"/>
<comment type="caution">
    <text evidence="9">The sequence shown here is derived from an EMBL/GenBank/DDBJ whole genome shotgun (WGS) entry which is preliminary data.</text>
</comment>
<sequence length="181" mass="18769">MSDLTPARNPGPEMSEQATRSTPRTTTFNLLFLCTGNTCRSPLAEGIARQAVAARGWRHVRVQSAGVSAAPGGAASPEGVTVAARAGIDLSGHRSQPLTPGLAEWADLILAMSPSHLVVVDRVGAGEKAATLGDFAAGGEGLGHAVPDPYGGPEELYQQTFDELSALIDQVLDRLAPILHP</sequence>
<evidence type="ECO:0000256" key="2">
    <source>
        <dbReference type="ARBA" id="ARBA00013064"/>
    </source>
</evidence>
<dbReference type="AlphaFoldDB" id="A0A841H4R9"/>
<evidence type="ECO:0000256" key="1">
    <source>
        <dbReference type="ARBA" id="ARBA00011063"/>
    </source>
</evidence>
<dbReference type="InterPro" id="IPR023485">
    <property type="entry name" value="Ptyr_pPase"/>
</dbReference>
<evidence type="ECO:0000313" key="10">
    <source>
        <dbReference type="Proteomes" id="UP000582837"/>
    </source>
</evidence>
<evidence type="ECO:0000256" key="6">
    <source>
        <dbReference type="PIRSR" id="PIRSR617867-1"/>
    </source>
</evidence>
<keyword evidence="10" id="KW-1185">Reference proteome</keyword>
<dbReference type="Gene3D" id="3.40.50.2300">
    <property type="match status" value="1"/>
</dbReference>
<dbReference type="InterPro" id="IPR036196">
    <property type="entry name" value="Ptyr_pPase_sf"/>
</dbReference>
<dbReference type="EMBL" id="JACHIA010000020">
    <property type="protein sequence ID" value="MBB6072968.1"/>
    <property type="molecule type" value="Genomic_DNA"/>
</dbReference>
<accession>A0A841H4R9</accession>
<dbReference type="EC" id="3.1.3.48" evidence="2"/>
<evidence type="ECO:0000313" key="9">
    <source>
        <dbReference type="EMBL" id="MBB6072968.1"/>
    </source>
</evidence>
<dbReference type="InterPro" id="IPR017867">
    <property type="entry name" value="Tyr_phospatase_low_mol_wt"/>
</dbReference>
<protein>
    <recommendedName>
        <fullName evidence="2">protein-tyrosine-phosphatase</fullName>
        <ecNumber evidence="2">3.1.3.48</ecNumber>
    </recommendedName>
</protein>
<comment type="catalytic activity">
    <reaction evidence="5">
        <text>O-phospho-L-tyrosyl-[protein] + H2O = L-tyrosyl-[protein] + phosphate</text>
        <dbReference type="Rhea" id="RHEA:10684"/>
        <dbReference type="Rhea" id="RHEA-COMP:10136"/>
        <dbReference type="Rhea" id="RHEA-COMP:20101"/>
        <dbReference type="ChEBI" id="CHEBI:15377"/>
        <dbReference type="ChEBI" id="CHEBI:43474"/>
        <dbReference type="ChEBI" id="CHEBI:46858"/>
        <dbReference type="ChEBI" id="CHEBI:61978"/>
        <dbReference type="EC" id="3.1.3.48"/>
    </reaction>
</comment>
<dbReference type="CDD" id="cd16344">
    <property type="entry name" value="LMWPAP"/>
    <property type="match status" value="1"/>
</dbReference>
<organism evidence="9 10">
    <name type="scientific">Longimicrobium terrae</name>
    <dbReference type="NCBI Taxonomy" id="1639882"/>
    <lineage>
        <taxon>Bacteria</taxon>
        <taxon>Pseudomonadati</taxon>
        <taxon>Gemmatimonadota</taxon>
        <taxon>Longimicrobiia</taxon>
        <taxon>Longimicrobiales</taxon>
        <taxon>Longimicrobiaceae</taxon>
        <taxon>Longimicrobium</taxon>
    </lineage>
</organism>
<dbReference type="PANTHER" id="PTHR11717">
    <property type="entry name" value="LOW MOLECULAR WEIGHT PROTEIN TYROSINE PHOSPHATASE"/>
    <property type="match status" value="1"/>
</dbReference>
<dbReference type="PRINTS" id="PR00719">
    <property type="entry name" value="LMWPTPASE"/>
</dbReference>
<feature type="active site" description="Proton donor" evidence="6">
    <location>
        <position position="148"/>
    </location>
</feature>
<evidence type="ECO:0000256" key="4">
    <source>
        <dbReference type="ARBA" id="ARBA00022912"/>
    </source>
</evidence>
<dbReference type="SUPFAM" id="SSF52788">
    <property type="entry name" value="Phosphotyrosine protein phosphatases I"/>
    <property type="match status" value="1"/>
</dbReference>
<name>A0A841H4R9_9BACT</name>
<comment type="similarity">
    <text evidence="1">Belongs to the low molecular weight phosphotyrosine protein phosphatase family.</text>
</comment>
<feature type="domain" description="Phosphotyrosine protein phosphatase I" evidence="8">
    <location>
        <begin position="28"/>
        <end position="174"/>
    </location>
</feature>
<dbReference type="SMART" id="SM00226">
    <property type="entry name" value="LMWPc"/>
    <property type="match status" value="1"/>
</dbReference>
<keyword evidence="3" id="KW-0378">Hydrolase</keyword>
<evidence type="ECO:0000259" key="8">
    <source>
        <dbReference type="SMART" id="SM00226"/>
    </source>
</evidence>
<dbReference type="Pfam" id="PF01451">
    <property type="entry name" value="LMWPc"/>
    <property type="match status" value="1"/>
</dbReference>
<reference evidence="9 10" key="1">
    <citation type="submission" date="2020-08" db="EMBL/GenBank/DDBJ databases">
        <title>Genomic Encyclopedia of Type Strains, Phase IV (KMG-IV): sequencing the most valuable type-strain genomes for metagenomic binning, comparative biology and taxonomic classification.</title>
        <authorList>
            <person name="Goeker M."/>
        </authorList>
    </citation>
    <scope>NUCLEOTIDE SEQUENCE [LARGE SCALE GENOMIC DNA]</scope>
    <source>
        <strain evidence="9 10">DSM 29007</strain>
    </source>
</reference>
<dbReference type="RefSeq" id="WP_170039996.1">
    <property type="nucleotide sequence ID" value="NZ_JABDTL010000002.1"/>
</dbReference>